<dbReference type="InterPro" id="IPR036397">
    <property type="entry name" value="RNaseH_sf"/>
</dbReference>
<keyword evidence="1 5" id="KW-0819">tRNA processing</keyword>
<comment type="caution">
    <text evidence="7">The sequence shown here is derived from an EMBL/GenBank/DDBJ whole genome shotgun (WGS) entry which is preliminary data.</text>
</comment>
<evidence type="ECO:0000256" key="3">
    <source>
        <dbReference type="ARBA" id="ARBA00022801"/>
    </source>
</evidence>
<keyword evidence="4 5" id="KW-0269">Exonuclease</keyword>
<feature type="site" description="Important for substrate binding and specificity" evidence="5">
    <location>
        <position position="117"/>
    </location>
</feature>
<dbReference type="InterPro" id="IPR005987">
    <property type="entry name" value="RNase_T"/>
</dbReference>
<evidence type="ECO:0000256" key="2">
    <source>
        <dbReference type="ARBA" id="ARBA00022722"/>
    </source>
</evidence>
<feature type="binding site" evidence="5">
    <location>
        <position position="17"/>
    </location>
    <ligand>
        <name>Mg(2+)</name>
        <dbReference type="ChEBI" id="CHEBI:18420"/>
        <label>1</label>
        <note>catalytic</note>
    </ligand>
</feature>
<comment type="subunit">
    <text evidence="5">Homodimer.</text>
</comment>
<feature type="binding site" evidence="5">
    <location>
        <position position="178"/>
    </location>
    <ligand>
        <name>Mg(2+)</name>
        <dbReference type="ChEBI" id="CHEBI:18420"/>
        <label>2</label>
        <note>catalytic</note>
    </ligand>
</feature>
<dbReference type="InterPro" id="IPR012337">
    <property type="entry name" value="RNaseH-like_sf"/>
</dbReference>
<reference evidence="7 8" key="1">
    <citation type="journal article" date="2022" name="Nat. Microbiol.">
        <title>The microbiome of a bacterivorous marine choanoflagellate contains a resource-demanding obligate bacterial associate.</title>
        <authorList>
            <person name="Needham D.M."/>
            <person name="Poirier C."/>
            <person name="Bachy C."/>
            <person name="George E.E."/>
            <person name="Wilken S."/>
            <person name="Yung C.C.M."/>
            <person name="Limardo A.J."/>
            <person name="Morando M."/>
            <person name="Sudek L."/>
            <person name="Malmstrom R.R."/>
            <person name="Keeling P.J."/>
            <person name="Santoro A.E."/>
            <person name="Worden A.Z."/>
        </authorList>
    </citation>
    <scope>NUCLEOTIDE SEQUENCE [LARGE SCALE GENOMIC DNA]</scope>
    <source>
        <strain evidence="7 8">Comchoano-2</strain>
    </source>
</reference>
<keyword evidence="5" id="KW-0479">Metal-binding</keyword>
<dbReference type="SUPFAM" id="SSF53098">
    <property type="entry name" value="Ribonuclease H-like"/>
    <property type="match status" value="1"/>
</dbReference>
<dbReference type="EMBL" id="JAKUDN010000002">
    <property type="protein sequence ID" value="MCP8352149.1"/>
    <property type="molecule type" value="Genomic_DNA"/>
</dbReference>
<feature type="binding site" evidence="5">
    <location>
        <position position="19"/>
    </location>
    <ligand>
        <name>Mg(2+)</name>
        <dbReference type="ChEBI" id="CHEBI:18420"/>
        <label>2</label>
        <note>catalytic</note>
    </ligand>
</feature>
<dbReference type="InterPro" id="IPR013520">
    <property type="entry name" value="Ribonucl_H"/>
</dbReference>
<comment type="function">
    <text evidence="5">Trims short 3' overhangs of a variety of RNA species, leaving a one or two nucleotide 3' overhang. Responsible for the end-turnover of tRNA: specifically removes the terminal AMP residue from uncharged tRNA (tRNA-C-C-A). Also appears to be involved in tRNA biosynthesis.</text>
</comment>
<feature type="site" description="Important for substrate binding and specificity" evidence="5">
    <location>
        <position position="70"/>
    </location>
</feature>
<evidence type="ECO:0000256" key="5">
    <source>
        <dbReference type="HAMAP-Rule" id="MF_00157"/>
    </source>
</evidence>
<feature type="domain" description="Exonuclease" evidence="6">
    <location>
        <begin position="12"/>
        <end position="195"/>
    </location>
</feature>
<organism evidence="7 8">
    <name type="scientific">Candidatus Synchoanobacter obligatus</name>
    <dbReference type="NCBI Taxonomy" id="2919597"/>
    <lineage>
        <taxon>Bacteria</taxon>
        <taxon>Pseudomonadati</taxon>
        <taxon>Pseudomonadota</taxon>
        <taxon>Gammaproteobacteria</taxon>
        <taxon>Candidatus Comchoanobacterales</taxon>
        <taxon>Candidatus Comchoanobacteraceae</taxon>
        <taxon>Candidatus Synchoanobacter</taxon>
    </lineage>
</organism>
<feature type="site" description="Important for substrate binding and specificity" evidence="5">
    <location>
        <position position="138"/>
    </location>
</feature>
<dbReference type="SMART" id="SM00479">
    <property type="entry name" value="EXOIII"/>
    <property type="match status" value="1"/>
</dbReference>
<keyword evidence="3 5" id="KW-0378">Hydrolase</keyword>
<keyword evidence="8" id="KW-1185">Reference proteome</keyword>
<comment type="cofactor">
    <cofactor evidence="5">
        <name>Mg(2+)</name>
        <dbReference type="ChEBI" id="CHEBI:18420"/>
    </cofactor>
    <text evidence="5">Binds two Mg(2+) per subunit. The active form of the enzyme binds two Mg(2+) ions in its active site. The first Mg(2+) forms only one salt bridge with the protein.</text>
</comment>
<evidence type="ECO:0000256" key="1">
    <source>
        <dbReference type="ARBA" id="ARBA00022694"/>
    </source>
</evidence>
<comment type="similarity">
    <text evidence="5">Belongs to the RNase T family.</text>
</comment>
<dbReference type="Pfam" id="PF00929">
    <property type="entry name" value="RNase_T"/>
    <property type="match status" value="1"/>
</dbReference>
<dbReference type="HAMAP" id="MF_00157">
    <property type="entry name" value="RNase_T"/>
    <property type="match status" value="1"/>
</dbReference>
<dbReference type="Proteomes" id="UP001320768">
    <property type="component" value="Unassembled WGS sequence"/>
</dbReference>
<dbReference type="RefSeq" id="WP_258569258.1">
    <property type="nucleotide sequence ID" value="NZ_JAKUDN010000002.1"/>
</dbReference>
<keyword evidence="5" id="KW-0460">Magnesium</keyword>
<proteinExistence type="inferred from homology"/>
<evidence type="ECO:0000259" key="6">
    <source>
        <dbReference type="SMART" id="SM00479"/>
    </source>
</evidence>
<name>A0ABT1L4P5_9GAMM</name>
<feature type="active site" description="Proton donor/acceptor" evidence="5">
    <location>
        <position position="173"/>
    </location>
</feature>
<sequence>MNKLAKRFRGFLPIVVDIETAGFNPETNALLEIAVIFVDYEDGVLVPIETFHEHVIPEPGLILDQDALEFTKIVPDHPFRYAISEKEMLVRLQSRIEHHCEQLNCSRAVLVGHNGQFDLSFIQAALARQQLSMLLHKFLVFDTATLSAAFLRETVLARAVRKAGMPFDEAEAHGALYDATVTTDLFSELIKRADSLKR</sequence>
<feature type="binding site" evidence="5">
    <location>
        <position position="17"/>
    </location>
    <ligand>
        <name>Mg(2+)</name>
        <dbReference type="ChEBI" id="CHEBI:18420"/>
        <label>2</label>
        <note>catalytic</note>
    </ligand>
</feature>
<feature type="site" description="Important for substrate binding and specificity" evidence="5">
    <location>
        <position position="23"/>
    </location>
</feature>
<evidence type="ECO:0000313" key="7">
    <source>
        <dbReference type="EMBL" id="MCP8352149.1"/>
    </source>
</evidence>
<feature type="binding site" evidence="5">
    <location>
        <position position="173"/>
    </location>
    <ligand>
        <name>Mg(2+)</name>
        <dbReference type="ChEBI" id="CHEBI:18420"/>
        <label>2</label>
        <note>catalytic</note>
    </ligand>
</feature>
<gene>
    <name evidence="5" type="primary">rnt</name>
    <name evidence="7" type="ORF">MKS91_02460</name>
</gene>
<dbReference type="Gene3D" id="3.30.420.10">
    <property type="entry name" value="Ribonuclease H-like superfamily/Ribonuclease H"/>
    <property type="match status" value="1"/>
</dbReference>
<dbReference type="PANTHER" id="PTHR30231">
    <property type="entry name" value="DNA POLYMERASE III SUBUNIT EPSILON"/>
    <property type="match status" value="1"/>
</dbReference>
<accession>A0ABT1L4P5</accession>
<evidence type="ECO:0000313" key="8">
    <source>
        <dbReference type="Proteomes" id="UP001320768"/>
    </source>
</evidence>
<keyword evidence="2 5" id="KW-0540">Nuclease</keyword>
<evidence type="ECO:0000256" key="4">
    <source>
        <dbReference type="ARBA" id="ARBA00022839"/>
    </source>
</evidence>
<protein>
    <recommendedName>
        <fullName evidence="5">Ribonuclease T</fullName>
        <ecNumber evidence="5">3.1.13.-</ecNumber>
    </recommendedName>
    <alternativeName>
        <fullName evidence="5">Exoribonuclease T</fullName>
        <shortName evidence="5">RNase T</shortName>
    </alternativeName>
</protein>
<dbReference type="PANTHER" id="PTHR30231:SF2">
    <property type="entry name" value="RIBONUCLEASE T"/>
    <property type="match status" value="1"/>
</dbReference>
<dbReference type="EC" id="3.1.13.-" evidence="5"/>